<dbReference type="EMBL" id="JAWDJX010000006">
    <property type="protein sequence ID" value="KAK3056467.1"/>
    <property type="molecule type" value="Genomic_DNA"/>
</dbReference>
<organism evidence="2 3">
    <name type="scientific">Extremus antarcticus</name>
    <dbReference type="NCBI Taxonomy" id="702011"/>
    <lineage>
        <taxon>Eukaryota</taxon>
        <taxon>Fungi</taxon>
        <taxon>Dikarya</taxon>
        <taxon>Ascomycota</taxon>
        <taxon>Pezizomycotina</taxon>
        <taxon>Dothideomycetes</taxon>
        <taxon>Dothideomycetidae</taxon>
        <taxon>Mycosphaerellales</taxon>
        <taxon>Extremaceae</taxon>
        <taxon>Extremus</taxon>
    </lineage>
</organism>
<keyword evidence="3" id="KW-1185">Reference proteome</keyword>
<dbReference type="Proteomes" id="UP001271007">
    <property type="component" value="Unassembled WGS sequence"/>
</dbReference>
<sequence>MEDYNICRSCRRKDRDMCDVFDPNCFWAANPRTLVPRPTEEVQRPPEQHQEPAVSAEHRAEELQPQASQEKLRKRRANGLKQAQKYADAVKAGEKSALEKREKKRLSDLQKNESKRAKKAGVQKDDS</sequence>
<evidence type="ECO:0000313" key="3">
    <source>
        <dbReference type="Proteomes" id="UP001271007"/>
    </source>
</evidence>
<feature type="compositionally biased region" description="Basic and acidic residues" evidence="1">
    <location>
        <begin position="38"/>
        <end position="62"/>
    </location>
</feature>
<accession>A0AAJ0LVA2</accession>
<dbReference type="AlphaFoldDB" id="A0AAJ0LVA2"/>
<evidence type="ECO:0000313" key="2">
    <source>
        <dbReference type="EMBL" id="KAK3056467.1"/>
    </source>
</evidence>
<name>A0AAJ0LVA2_9PEZI</name>
<proteinExistence type="predicted"/>
<evidence type="ECO:0000256" key="1">
    <source>
        <dbReference type="SAM" id="MobiDB-lite"/>
    </source>
</evidence>
<reference evidence="2" key="1">
    <citation type="submission" date="2023-04" db="EMBL/GenBank/DDBJ databases">
        <title>Black Yeasts Isolated from many extreme environments.</title>
        <authorList>
            <person name="Coleine C."/>
            <person name="Stajich J.E."/>
            <person name="Selbmann L."/>
        </authorList>
    </citation>
    <scope>NUCLEOTIDE SEQUENCE</scope>
    <source>
        <strain evidence="2">CCFEE 5312</strain>
    </source>
</reference>
<feature type="compositionally biased region" description="Basic and acidic residues" evidence="1">
    <location>
        <begin position="91"/>
        <end position="115"/>
    </location>
</feature>
<comment type="caution">
    <text evidence="2">The sequence shown here is derived from an EMBL/GenBank/DDBJ whole genome shotgun (WGS) entry which is preliminary data.</text>
</comment>
<feature type="region of interest" description="Disordered" evidence="1">
    <location>
        <begin position="30"/>
        <end position="127"/>
    </location>
</feature>
<protein>
    <submittedName>
        <fullName evidence="2">Uncharacterized protein</fullName>
    </submittedName>
</protein>
<gene>
    <name evidence="2" type="ORF">LTR09_002974</name>
</gene>